<gene>
    <name evidence="10" type="primary">ORF111693</name>
</gene>
<reference evidence="10" key="1">
    <citation type="submission" date="2014-12" db="EMBL/GenBank/DDBJ databases">
        <title>Insight into the proteome of Arion vulgaris.</title>
        <authorList>
            <person name="Aradska J."/>
            <person name="Bulat T."/>
            <person name="Smidak R."/>
            <person name="Sarate P."/>
            <person name="Gangsoo J."/>
            <person name="Sialana F."/>
            <person name="Bilban M."/>
            <person name="Lubec G."/>
        </authorList>
    </citation>
    <scope>NUCLEOTIDE SEQUENCE</scope>
    <source>
        <tissue evidence="10">Skin</tissue>
    </source>
</reference>
<dbReference type="InterPro" id="IPR000742">
    <property type="entry name" value="EGF"/>
</dbReference>
<feature type="non-terminal residue" evidence="10">
    <location>
        <position position="426"/>
    </location>
</feature>
<dbReference type="PROSITE" id="PS00010">
    <property type="entry name" value="ASX_HYDROXYL"/>
    <property type="match status" value="1"/>
</dbReference>
<dbReference type="SUPFAM" id="SSF57196">
    <property type="entry name" value="EGF/Laminin"/>
    <property type="match status" value="1"/>
</dbReference>
<feature type="chain" id="PRO_5002111260" description="EGF-like domain-containing protein" evidence="7">
    <location>
        <begin position="27"/>
        <end position="426"/>
    </location>
</feature>
<feature type="coiled-coil region" evidence="6">
    <location>
        <begin position="388"/>
        <end position="415"/>
    </location>
</feature>
<dbReference type="AlphaFoldDB" id="A0A0B7AD77"/>
<dbReference type="PROSITE" id="PS01187">
    <property type="entry name" value="EGF_CA"/>
    <property type="match status" value="1"/>
</dbReference>
<organism evidence="10">
    <name type="scientific">Arion vulgaris</name>
    <dbReference type="NCBI Taxonomy" id="1028688"/>
    <lineage>
        <taxon>Eukaryota</taxon>
        <taxon>Metazoa</taxon>
        <taxon>Spiralia</taxon>
        <taxon>Lophotrochozoa</taxon>
        <taxon>Mollusca</taxon>
        <taxon>Gastropoda</taxon>
        <taxon>Heterobranchia</taxon>
        <taxon>Euthyneura</taxon>
        <taxon>Panpulmonata</taxon>
        <taxon>Eupulmonata</taxon>
        <taxon>Stylommatophora</taxon>
        <taxon>Helicina</taxon>
        <taxon>Arionoidea</taxon>
        <taxon>Arionidae</taxon>
        <taxon>Arion</taxon>
    </lineage>
</organism>
<dbReference type="Pfam" id="PF07546">
    <property type="entry name" value="EMI"/>
    <property type="match status" value="1"/>
</dbReference>
<feature type="domain" description="EGF-like" evidence="8">
    <location>
        <begin position="100"/>
        <end position="132"/>
    </location>
</feature>
<dbReference type="InterPro" id="IPR000152">
    <property type="entry name" value="EGF-type_Asp/Asn_hydroxyl_site"/>
</dbReference>
<dbReference type="EMBL" id="HACG01031873">
    <property type="protein sequence ID" value="CEK78738.1"/>
    <property type="molecule type" value="Transcribed_RNA"/>
</dbReference>
<dbReference type="InterPro" id="IPR018097">
    <property type="entry name" value="EGF_Ca-bd_CS"/>
</dbReference>
<evidence type="ECO:0000256" key="7">
    <source>
        <dbReference type="SAM" id="SignalP"/>
    </source>
</evidence>
<evidence type="ECO:0000256" key="6">
    <source>
        <dbReference type="SAM" id="Coils"/>
    </source>
</evidence>
<dbReference type="CDD" id="cd00054">
    <property type="entry name" value="EGF_CA"/>
    <property type="match status" value="1"/>
</dbReference>
<dbReference type="InterPro" id="IPR001881">
    <property type="entry name" value="EGF-like_Ca-bd_dom"/>
</dbReference>
<dbReference type="Pfam" id="PF07645">
    <property type="entry name" value="EGF_CA"/>
    <property type="match status" value="1"/>
</dbReference>
<feature type="disulfide bond" evidence="5">
    <location>
        <begin position="104"/>
        <end position="114"/>
    </location>
</feature>
<dbReference type="InterPro" id="IPR052235">
    <property type="entry name" value="Nephronectin_domain"/>
</dbReference>
<dbReference type="InterPro" id="IPR011489">
    <property type="entry name" value="EMI_domain"/>
</dbReference>
<keyword evidence="6" id="KW-0175">Coiled coil</keyword>
<dbReference type="PANTHER" id="PTHR24050">
    <property type="entry name" value="PA14 DOMAIN-CONTAINING PROTEIN"/>
    <property type="match status" value="1"/>
</dbReference>
<evidence type="ECO:0000313" key="10">
    <source>
        <dbReference type="EMBL" id="CEK78738.1"/>
    </source>
</evidence>
<sequence length="426" mass="48884">MDYLISMLLQGMLLLVFLTVFITAEAEEMHGRHVCSHQQTVAVPVPIQQSYIRAVYKKDIQRTVYQTAYKTVFKMQIRSENVTGCCPGWEKRSPREANCMKPVCEEDCENEGQCVGPDLCVCGEGYTGYKCHIDIDECSGRNTCQQKCTNMPGSYECSCQDGFILAEDEYTCDLCISCTEEFQNLSSQVEFMKNFPRQNDISLEVNDNMNNMTLLVKQEEAIQNIYNQLANLNDTIVSTERFQNLQTQFDNIKETISKVDSIPELKARIDVLQESSLHTDKFLEIQNRIDDIAEVKEIVETVQTLNDTVHRLLEDGTKTEQLQELQKLVGDLVLSKAQQDEAQTSKFDEMNKELQQLREINVLQETVHEFKDEFQEVSGRVDQLIIDKEDYRSEVKVQAERVQGLQKEVDTLKDAINIVDNITEIN</sequence>
<dbReference type="PROSITE" id="PS50026">
    <property type="entry name" value="EGF_3"/>
    <property type="match status" value="2"/>
</dbReference>
<evidence type="ECO:0000256" key="4">
    <source>
        <dbReference type="ARBA" id="ARBA00023157"/>
    </source>
</evidence>
<comment type="caution">
    <text evidence="5">Lacks conserved residue(s) required for the propagation of feature annotation.</text>
</comment>
<dbReference type="SMART" id="SM00179">
    <property type="entry name" value="EGF_CA"/>
    <property type="match status" value="1"/>
</dbReference>
<evidence type="ECO:0000259" key="8">
    <source>
        <dbReference type="PROSITE" id="PS50026"/>
    </source>
</evidence>
<feature type="domain" description="EMI" evidence="9">
    <location>
        <begin position="31"/>
        <end position="101"/>
    </location>
</feature>
<proteinExistence type="predicted"/>
<accession>A0A0B7AD77</accession>
<dbReference type="PROSITE" id="PS51041">
    <property type="entry name" value="EMI"/>
    <property type="match status" value="1"/>
</dbReference>
<feature type="disulfide bond" evidence="5">
    <location>
        <begin position="138"/>
        <end position="148"/>
    </location>
</feature>
<evidence type="ECO:0000256" key="2">
    <source>
        <dbReference type="ARBA" id="ARBA00022729"/>
    </source>
</evidence>
<feature type="disulfide bond" evidence="5">
    <location>
        <begin position="122"/>
        <end position="131"/>
    </location>
</feature>
<dbReference type="PROSITE" id="PS01186">
    <property type="entry name" value="EGF_2"/>
    <property type="match status" value="1"/>
</dbReference>
<keyword evidence="2 7" id="KW-0732">Signal</keyword>
<keyword evidence="4 5" id="KW-1015">Disulfide bond</keyword>
<protein>
    <recommendedName>
        <fullName evidence="11">EGF-like domain-containing protein</fullName>
    </recommendedName>
</protein>
<dbReference type="PANTHER" id="PTHR24050:SF28">
    <property type="entry name" value="UROMODULIN-LIKE"/>
    <property type="match status" value="1"/>
</dbReference>
<evidence type="ECO:0008006" key="11">
    <source>
        <dbReference type="Google" id="ProtNLM"/>
    </source>
</evidence>
<name>A0A0B7AD77_9EUPU</name>
<dbReference type="GO" id="GO:0005509">
    <property type="term" value="F:calcium ion binding"/>
    <property type="evidence" value="ECO:0007669"/>
    <property type="project" value="InterPro"/>
</dbReference>
<evidence type="ECO:0000259" key="9">
    <source>
        <dbReference type="PROSITE" id="PS51041"/>
    </source>
</evidence>
<dbReference type="SMART" id="SM00181">
    <property type="entry name" value="EGF"/>
    <property type="match status" value="2"/>
</dbReference>
<dbReference type="PROSITE" id="PS00022">
    <property type="entry name" value="EGF_1"/>
    <property type="match status" value="1"/>
</dbReference>
<dbReference type="FunFam" id="2.10.25.10:FF:000240">
    <property type="entry name" value="Vitamin K-dependent protein S"/>
    <property type="match status" value="1"/>
</dbReference>
<keyword evidence="3" id="KW-0677">Repeat</keyword>
<evidence type="ECO:0000256" key="3">
    <source>
        <dbReference type="ARBA" id="ARBA00022737"/>
    </source>
</evidence>
<evidence type="ECO:0000256" key="1">
    <source>
        <dbReference type="ARBA" id="ARBA00022536"/>
    </source>
</evidence>
<dbReference type="Gene3D" id="2.10.25.10">
    <property type="entry name" value="Laminin"/>
    <property type="match status" value="2"/>
</dbReference>
<feature type="signal peptide" evidence="7">
    <location>
        <begin position="1"/>
        <end position="26"/>
    </location>
</feature>
<evidence type="ECO:0000256" key="5">
    <source>
        <dbReference type="PROSITE-ProRule" id="PRU00076"/>
    </source>
</evidence>
<feature type="domain" description="EGF-like" evidence="8">
    <location>
        <begin position="134"/>
        <end position="169"/>
    </location>
</feature>
<dbReference type="InterPro" id="IPR049883">
    <property type="entry name" value="NOTCH1_EGF-like"/>
</dbReference>
<keyword evidence="1 5" id="KW-0245">EGF-like domain</keyword>